<dbReference type="OrthoDB" id="1060785at2759"/>
<dbReference type="EMBL" id="QKKF02011224">
    <property type="protein sequence ID" value="RZF44145.1"/>
    <property type="molecule type" value="Genomic_DNA"/>
</dbReference>
<dbReference type="InParanoid" id="A0A482XDS4"/>
<organism evidence="1 2">
    <name type="scientific">Laodelphax striatellus</name>
    <name type="common">Small brown planthopper</name>
    <name type="synonym">Delphax striatella</name>
    <dbReference type="NCBI Taxonomy" id="195883"/>
    <lineage>
        <taxon>Eukaryota</taxon>
        <taxon>Metazoa</taxon>
        <taxon>Ecdysozoa</taxon>
        <taxon>Arthropoda</taxon>
        <taxon>Hexapoda</taxon>
        <taxon>Insecta</taxon>
        <taxon>Pterygota</taxon>
        <taxon>Neoptera</taxon>
        <taxon>Paraneoptera</taxon>
        <taxon>Hemiptera</taxon>
        <taxon>Auchenorrhyncha</taxon>
        <taxon>Fulgoroidea</taxon>
        <taxon>Delphacidae</taxon>
        <taxon>Criomorphinae</taxon>
        <taxon>Laodelphax</taxon>
    </lineage>
</organism>
<name>A0A482XDS4_LAOST</name>
<dbReference type="SMR" id="A0A482XDS4"/>
<comment type="caution">
    <text evidence="1">The sequence shown here is derived from an EMBL/GenBank/DDBJ whole genome shotgun (WGS) entry which is preliminary data.</text>
</comment>
<sequence length="104" mass="11679">MPFVQRVVQPVQLSRVLLHDEQGRPRVKDGELEAVTNHTLSSALRQLASVVLLADEIFQDLGKILGDVTERSKRLRVRIAAVDERVSHFDPKAVTVQETVDKNV</sequence>
<dbReference type="Gene3D" id="1.20.5.340">
    <property type="match status" value="1"/>
</dbReference>
<evidence type="ECO:0000313" key="2">
    <source>
        <dbReference type="Proteomes" id="UP000291343"/>
    </source>
</evidence>
<keyword evidence="2" id="KW-1185">Reference proteome</keyword>
<dbReference type="AlphaFoldDB" id="A0A482XDS4"/>
<protein>
    <recommendedName>
        <fullName evidence="3">Wiskott-Aldrich syndrome protein family member</fullName>
    </recommendedName>
</protein>
<dbReference type="Proteomes" id="UP000291343">
    <property type="component" value="Unassembled WGS sequence"/>
</dbReference>
<evidence type="ECO:0000313" key="1">
    <source>
        <dbReference type="EMBL" id="RZF44145.1"/>
    </source>
</evidence>
<accession>A0A482XDS4</accession>
<proteinExistence type="predicted"/>
<dbReference type="STRING" id="195883.A0A482XDS4"/>
<gene>
    <name evidence="1" type="ORF">LSTR_LSTR003785</name>
</gene>
<reference evidence="1 2" key="1">
    <citation type="journal article" date="2017" name="Gigascience">
        <title>Genome sequence of the small brown planthopper, Laodelphax striatellus.</title>
        <authorList>
            <person name="Zhu J."/>
            <person name="Jiang F."/>
            <person name="Wang X."/>
            <person name="Yang P."/>
            <person name="Bao Y."/>
            <person name="Zhao W."/>
            <person name="Wang W."/>
            <person name="Lu H."/>
            <person name="Wang Q."/>
            <person name="Cui N."/>
            <person name="Li J."/>
            <person name="Chen X."/>
            <person name="Luo L."/>
            <person name="Yu J."/>
            <person name="Kang L."/>
            <person name="Cui F."/>
        </authorList>
    </citation>
    <scope>NUCLEOTIDE SEQUENCE [LARGE SCALE GENOMIC DNA]</scope>
    <source>
        <strain evidence="1">Lst14</strain>
    </source>
</reference>
<evidence type="ECO:0008006" key="3">
    <source>
        <dbReference type="Google" id="ProtNLM"/>
    </source>
</evidence>